<reference evidence="17" key="2">
    <citation type="journal article" date="2021" name="PeerJ">
        <title>Extensive microbial diversity within the chicken gut microbiome revealed by metagenomics and culture.</title>
        <authorList>
            <person name="Gilroy R."/>
            <person name="Ravi A."/>
            <person name="Getino M."/>
            <person name="Pursley I."/>
            <person name="Horton D.L."/>
            <person name="Alikhan N.F."/>
            <person name="Baker D."/>
            <person name="Gharbi K."/>
            <person name="Hall N."/>
            <person name="Watson M."/>
            <person name="Adriaenssens E.M."/>
            <person name="Foster-Nyarko E."/>
            <person name="Jarju S."/>
            <person name="Secka A."/>
            <person name="Antonio M."/>
            <person name="Oren A."/>
            <person name="Chaudhuri R.R."/>
            <person name="La Ragione R."/>
            <person name="Hildebrand F."/>
            <person name="Pallen M.J."/>
        </authorList>
    </citation>
    <scope>NUCLEOTIDE SEQUENCE</scope>
    <source>
        <strain evidence="17">B1-16210</strain>
    </source>
</reference>
<evidence type="ECO:0000313" key="17">
    <source>
        <dbReference type="EMBL" id="MBO8407464.1"/>
    </source>
</evidence>
<feature type="domain" description="Peptidase S11 D-Ala-D-Ala carboxypeptidase A C-terminal" evidence="16">
    <location>
        <begin position="282"/>
        <end position="373"/>
    </location>
</feature>
<dbReference type="PANTHER" id="PTHR21581:SF6">
    <property type="entry name" value="TRAFFICKING PROTEIN PARTICLE COMPLEX SUBUNIT 12"/>
    <property type="match status" value="1"/>
</dbReference>
<feature type="active site" description="Acyl-ester intermediate" evidence="12">
    <location>
        <position position="52"/>
    </location>
</feature>
<evidence type="ECO:0000256" key="7">
    <source>
        <dbReference type="ARBA" id="ARBA00022801"/>
    </source>
</evidence>
<keyword evidence="5" id="KW-0645">Protease</keyword>
<keyword evidence="4 17" id="KW-0121">Carboxypeptidase</keyword>
<dbReference type="AlphaFoldDB" id="A0A940ICE6"/>
<keyword evidence="10" id="KW-0961">Cell wall biogenesis/degradation</keyword>
<evidence type="ECO:0000256" key="15">
    <source>
        <dbReference type="SAM" id="SignalP"/>
    </source>
</evidence>
<feature type="chain" id="PRO_5037374403" description="serine-type D-Ala-D-Ala carboxypeptidase" evidence="15">
    <location>
        <begin position="20"/>
        <end position="391"/>
    </location>
</feature>
<accession>A0A940ICE6</accession>
<evidence type="ECO:0000256" key="2">
    <source>
        <dbReference type="ARBA" id="ARBA00007164"/>
    </source>
</evidence>
<protein>
    <recommendedName>
        <fullName evidence="3">serine-type D-Ala-D-Ala carboxypeptidase</fullName>
        <ecNumber evidence="3">3.4.16.4</ecNumber>
    </recommendedName>
</protein>
<feature type="binding site" evidence="13">
    <location>
        <position position="230"/>
    </location>
    <ligand>
        <name>substrate</name>
    </ligand>
</feature>
<evidence type="ECO:0000313" key="18">
    <source>
        <dbReference type="Proteomes" id="UP000721442"/>
    </source>
</evidence>
<dbReference type="GO" id="GO:0006508">
    <property type="term" value="P:proteolysis"/>
    <property type="evidence" value="ECO:0007669"/>
    <property type="project" value="UniProtKB-KW"/>
</dbReference>
<evidence type="ECO:0000256" key="1">
    <source>
        <dbReference type="ARBA" id="ARBA00004752"/>
    </source>
</evidence>
<evidence type="ECO:0000256" key="4">
    <source>
        <dbReference type="ARBA" id="ARBA00022645"/>
    </source>
</evidence>
<evidence type="ECO:0000256" key="8">
    <source>
        <dbReference type="ARBA" id="ARBA00022960"/>
    </source>
</evidence>
<reference evidence="17" key="1">
    <citation type="submission" date="2020-10" db="EMBL/GenBank/DDBJ databases">
        <authorList>
            <person name="Gilroy R."/>
        </authorList>
    </citation>
    <scope>NUCLEOTIDE SEQUENCE</scope>
    <source>
        <strain evidence="17">B1-16210</strain>
    </source>
</reference>
<dbReference type="InterPro" id="IPR012338">
    <property type="entry name" value="Beta-lactam/transpept-like"/>
</dbReference>
<dbReference type="Pfam" id="PF07943">
    <property type="entry name" value="PBP5_C"/>
    <property type="match status" value="1"/>
</dbReference>
<sequence>MKKKIFILLLALITTSAHADFSTRAKSAFLIDYDSGAEIVAKNADTLMPPSSMIKLMTLAVLFDEIRAGNLTMNDRLPVSENADYNNPLWYPASKICLVAGQTISVRDAILGLIVLSGGDASVVVAEKLAGSESAFTELMQKKAREIGMTQSTFGNASGLPNPNNLMTSRELAILAQHIIADYPDLYPLFATKRFKFDEYQSDWCREWGRTHTMNYNKLLFTMSGADGLKTGHTEDGGYGMVASAKIGGRRLIGVINGFNGKNHDALAAEMKKLLEYGYANTVNRTFYNPGDAVTEIPVWYGRQDTVTATVAKPFVVTLPKSDGTTGVRVVARFNDPVSAPVMAGDKIGEIIATRNGTEIARADLIAQNTVKKVQFFGRVIKNIRVIFGID</sequence>
<evidence type="ECO:0000256" key="12">
    <source>
        <dbReference type="PIRSR" id="PIRSR618044-1"/>
    </source>
</evidence>
<feature type="active site" description="Proton acceptor" evidence="12">
    <location>
        <position position="55"/>
    </location>
</feature>
<dbReference type="EMBL" id="JADINE010000041">
    <property type="protein sequence ID" value="MBO8407464.1"/>
    <property type="molecule type" value="Genomic_DNA"/>
</dbReference>
<dbReference type="Gene3D" id="3.40.710.10">
    <property type="entry name" value="DD-peptidase/beta-lactamase superfamily"/>
    <property type="match status" value="1"/>
</dbReference>
<dbReference type="SMART" id="SM00936">
    <property type="entry name" value="PBP5_C"/>
    <property type="match status" value="1"/>
</dbReference>
<evidence type="ECO:0000256" key="11">
    <source>
        <dbReference type="ARBA" id="ARBA00034000"/>
    </source>
</evidence>
<feature type="active site" evidence="12">
    <location>
        <position position="117"/>
    </location>
</feature>
<dbReference type="PANTHER" id="PTHR21581">
    <property type="entry name" value="D-ALANYL-D-ALANINE CARBOXYPEPTIDASE"/>
    <property type="match status" value="1"/>
</dbReference>
<evidence type="ECO:0000256" key="5">
    <source>
        <dbReference type="ARBA" id="ARBA00022670"/>
    </source>
</evidence>
<evidence type="ECO:0000256" key="6">
    <source>
        <dbReference type="ARBA" id="ARBA00022729"/>
    </source>
</evidence>
<keyword evidence="9" id="KW-0573">Peptidoglycan synthesis</keyword>
<dbReference type="InterPro" id="IPR001967">
    <property type="entry name" value="Peptidase_S11_N"/>
</dbReference>
<evidence type="ECO:0000256" key="14">
    <source>
        <dbReference type="RuleBase" id="RU004016"/>
    </source>
</evidence>
<dbReference type="PRINTS" id="PR00725">
    <property type="entry name" value="DADACBPTASE1"/>
</dbReference>
<dbReference type="GO" id="GO:0008360">
    <property type="term" value="P:regulation of cell shape"/>
    <property type="evidence" value="ECO:0007669"/>
    <property type="project" value="UniProtKB-KW"/>
</dbReference>
<organism evidence="17 18">
    <name type="scientific">Candidatus Enterousia excrementavium</name>
    <dbReference type="NCBI Taxonomy" id="2840789"/>
    <lineage>
        <taxon>Bacteria</taxon>
        <taxon>Pseudomonadati</taxon>
        <taxon>Pseudomonadota</taxon>
        <taxon>Alphaproteobacteria</taxon>
        <taxon>Candidatus Enterousia</taxon>
    </lineage>
</organism>
<dbReference type="GO" id="GO:0071555">
    <property type="term" value="P:cell wall organization"/>
    <property type="evidence" value="ECO:0007669"/>
    <property type="project" value="UniProtKB-KW"/>
</dbReference>
<dbReference type="GO" id="GO:0009002">
    <property type="term" value="F:serine-type D-Ala-D-Ala carboxypeptidase activity"/>
    <property type="evidence" value="ECO:0007669"/>
    <property type="project" value="UniProtKB-EC"/>
</dbReference>
<keyword evidence="8" id="KW-0133">Cell shape</keyword>
<gene>
    <name evidence="17" type="ORF">IAC77_03325</name>
</gene>
<dbReference type="Gene3D" id="2.60.410.10">
    <property type="entry name" value="D-Ala-D-Ala carboxypeptidase, C-terminal domain"/>
    <property type="match status" value="1"/>
</dbReference>
<feature type="signal peptide" evidence="15">
    <location>
        <begin position="1"/>
        <end position="19"/>
    </location>
</feature>
<keyword evidence="6 15" id="KW-0732">Signal</keyword>
<evidence type="ECO:0000256" key="10">
    <source>
        <dbReference type="ARBA" id="ARBA00023316"/>
    </source>
</evidence>
<comment type="caution">
    <text evidence="17">The sequence shown here is derived from an EMBL/GenBank/DDBJ whole genome shotgun (WGS) entry which is preliminary data.</text>
</comment>
<evidence type="ECO:0000256" key="9">
    <source>
        <dbReference type="ARBA" id="ARBA00022984"/>
    </source>
</evidence>
<comment type="catalytic activity">
    <reaction evidence="11">
        <text>Preferential cleavage: (Ac)2-L-Lys-D-Ala-|-D-Ala. Also transpeptidation of peptidyl-alanyl moieties that are N-acyl substituents of D-alanine.</text>
        <dbReference type="EC" id="3.4.16.4"/>
    </reaction>
</comment>
<comment type="pathway">
    <text evidence="1">Cell wall biogenesis; peptidoglycan biosynthesis.</text>
</comment>
<evidence type="ECO:0000259" key="16">
    <source>
        <dbReference type="SMART" id="SM00936"/>
    </source>
</evidence>
<dbReference type="InterPro" id="IPR012907">
    <property type="entry name" value="Peptidase_S11_C"/>
</dbReference>
<dbReference type="GO" id="GO:0009252">
    <property type="term" value="P:peptidoglycan biosynthetic process"/>
    <property type="evidence" value="ECO:0007669"/>
    <property type="project" value="UniProtKB-KW"/>
</dbReference>
<dbReference type="SUPFAM" id="SSF56601">
    <property type="entry name" value="beta-lactamase/transpeptidase-like"/>
    <property type="match status" value="1"/>
</dbReference>
<dbReference type="InterPro" id="IPR018044">
    <property type="entry name" value="Peptidase_S11"/>
</dbReference>
<dbReference type="EC" id="3.4.16.4" evidence="3"/>
<name>A0A940ICE6_9PROT</name>
<dbReference type="InterPro" id="IPR037167">
    <property type="entry name" value="Peptidase_S11_C_sf"/>
</dbReference>
<proteinExistence type="inferred from homology"/>
<evidence type="ECO:0000256" key="13">
    <source>
        <dbReference type="PIRSR" id="PIRSR618044-2"/>
    </source>
</evidence>
<dbReference type="Proteomes" id="UP000721442">
    <property type="component" value="Unassembled WGS sequence"/>
</dbReference>
<evidence type="ECO:0000256" key="3">
    <source>
        <dbReference type="ARBA" id="ARBA00012448"/>
    </source>
</evidence>
<dbReference type="Pfam" id="PF00768">
    <property type="entry name" value="Peptidase_S11"/>
    <property type="match status" value="1"/>
</dbReference>
<comment type="similarity">
    <text evidence="2 14">Belongs to the peptidase S11 family.</text>
</comment>
<keyword evidence="7" id="KW-0378">Hydrolase</keyword>